<feature type="non-terminal residue" evidence="1">
    <location>
        <position position="1"/>
    </location>
</feature>
<name>A0ACB8R973_9AGAM</name>
<protein>
    <submittedName>
        <fullName evidence="1">Uncharacterized protein</fullName>
    </submittedName>
</protein>
<gene>
    <name evidence="1" type="ORF">FA95DRAFT_1502887</name>
</gene>
<organism evidence="1 2">
    <name type="scientific">Auriscalpium vulgare</name>
    <dbReference type="NCBI Taxonomy" id="40419"/>
    <lineage>
        <taxon>Eukaryota</taxon>
        <taxon>Fungi</taxon>
        <taxon>Dikarya</taxon>
        <taxon>Basidiomycota</taxon>
        <taxon>Agaricomycotina</taxon>
        <taxon>Agaricomycetes</taxon>
        <taxon>Russulales</taxon>
        <taxon>Auriscalpiaceae</taxon>
        <taxon>Auriscalpium</taxon>
    </lineage>
</organism>
<dbReference type="Proteomes" id="UP000814033">
    <property type="component" value="Unassembled WGS sequence"/>
</dbReference>
<reference evidence="1" key="1">
    <citation type="submission" date="2021-02" db="EMBL/GenBank/DDBJ databases">
        <authorList>
            <consortium name="DOE Joint Genome Institute"/>
            <person name="Ahrendt S."/>
            <person name="Looney B.P."/>
            <person name="Miyauchi S."/>
            <person name="Morin E."/>
            <person name="Drula E."/>
            <person name="Courty P.E."/>
            <person name="Chicoki N."/>
            <person name="Fauchery L."/>
            <person name="Kohler A."/>
            <person name="Kuo A."/>
            <person name="Labutti K."/>
            <person name="Pangilinan J."/>
            <person name="Lipzen A."/>
            <person name="Riley R."/>
            <person name="Andreopoulos W."/>
            <person name="He G."/>
            <person name="Johnson J."/>
            <person name="Barry K.W."/>
            <person name="Grigoriev I.V."/>
            <person name="Nagy L."/>
            <person name="Hibbett D."/>
            <person name="Henrissat B."/>
            <person name="Matheny P.B."/>
            <person name="Labbe J."/>
            <person name="Martin F."/>
        </authorList>
    </citation>
    <scope>NUCLEOTIDE SEQUENCE</scope>
    <source>
        <strain evidence="1">FP105234-sp</strain>
    </source>
</reference>
<reference evidence="1" key="2">
    <citation type="journal article" date="2022" name="New Phytol.">
        <title>Evolutionary transition to the ectomycorrhizal habit in the genomes of a hyperdiverse lineage of mushroom-forming fungi.</title>
        <authorList>
            <person name="Looney B."/>
            <person name="Miyauchi S."/>
            <person name="Morin E."/>
            <person name="Drula E."/>
            <person name="Courty P.E."/>
            <person name="Kohler A."/>
            <person name="Kuo A."/>
            <person name="LaButti K."/>
            <person name="Pangilinan J."/>
            <person name="Lipzen A."/>
            <person name="Riley R."/>
            <person name="Andreopoulos W."/>
            <person name="He G."/>
            <person name="Johnson J."/>
            <person name="Nolan M."/>
            <person name="Tritt A."/>
            <person name="Barry K.W."/>
            <person name="Grigoriev I.V."/>
            <person name="Nagy L.G."/>
            <person name="Hibbett D."/>
            <person name="Henrissat B."/>
            <person name="Matheny P.B."/>
            <person name="Labbe J."/>
            <person name="Martin F.M."/>
        </authorList>
    </citation>
    <scope>NUCLEOTIDE SEQUENCE</scope>
    <source>
        <strain evidence="1">FP105234-sp</strain>
    </source>
</reference>
<accession>A0ACB8R973</accession>
<evidence type="ECO:0000313" key="1">
    <source>
        <dbReference type="EMBL" id="KAI0040442.1"/>
    </source>
</evidence>
<proteinExistence type="predicted"/>
<sequence length="794" mass="91135">KWDIRQLESRQDKTIVEHVHVLEEAKRVTDRQLADAQKELESNAAYIRSLEKAKARLASEVEDLTRATEKENVEIRTKEKTVRSQEERTARALREVEKERKGREAAEAYVRKLQNEVKAAHDQTVDVTQQLSRARAAKDQLETDLARLADETETPNSMAKVTRQYETKVADLQMQLEDALLAKDTAARIQEQVNRQHAEIRRLVMSAGPSDDAFRHNLLRELQRADEEIVNSGSARSRSSLGGSDVRTLANLTPTKRTGPNGVLRPRSDSQAPSPRKTDSQVAALKQQVQGLELKMMASQRIRQHLESSLHELNKELETNQDSKQFFQRFKQRIGSDNHRLAVLLEEEKEARKHAEAAQFDGVQAMWAKFENTIAAERESYLRLEDSRKALQRTAQGEIEESRRQVQELNNSKKQLQSEVATLRERLDSELVAKSNETNARRNAQARLQELEVSSSSSSAMESELRVAVEEIKAKAETYRRRLEAAELERVQSESTLRRSHSDVKKQLAALALEHDATEVKLKNAEAQVRELTSRLEEGDLESSDLAVLRQRLAEEMDDERRRYQKELEDRDFEANQTQKKYQAELAQLTEELHSQRENITKARDELRKARSDHDELLLRYDAEVYSNRTWKGDQERLHTKIAEMTKAYDASISRQTEQQSQIVALHSQVRELRSVLNDAEADRTLLQNARRALQKELEIIKIDTVGTDKMTSEQQLQMMQMKKQDLERTLEEHADRAAVALQQMEKAEDYAKEAKLELGEARQEISKLDKENVRALCANVLSDADIALSLEQP</sequence>
<keyword evidence="2" id="KW-1185">Reference proteome</keyword>
<comment type="caution">
    <text evidence="1">The sequence shown here is derived from an EMBL/GenBank/DDBJ whole genome shotgun (WGS) entry which is preliminary data.</text>
</comment>
<dbReference type="EMBL" id="MU276196">
    <property type="protein sequence ID" value="KAI0040442.1"/>
    <property type="molecule type" value="Genomic_DNA"/>
</dbReference>
<evidence type="ECO:0000313" key="2">
    <source>
        <dbReference type="Proteomes" id="UP000814033"/>
    </source>
</evidence>